<accession>A0A254U8A3</accession>
<feature type="transmembrane region" description="Helical" evidence="1">
    <location>
        <begin position="142"/>
        <end position="162"/>
    </location>
</feature>
<reference evidence="3" key="1">
    <citation type="submission" date="2018-10" db="EMBL/GenBank/DDBJ databases">
        <title>FDA dAtabase for Regulatory Grade micrObial Sequences (FDA-ARGOS): Supporting development and validation of Infectious Disease Dx tests.</title>
        <authorList>
            <person name="Kerrigan L."/>
            <person name="Tallon L."/>
            <person name="Sadzewicz L."/>
            <person name="Sengamalay N."/>
            <person name="Ott S."/>
            <person name="Godinez A."/>
            <person name="Nagaraj S."/>
            <person name="Vavikolanu K."/>
            <person name="Nadendla S."/>
            <person name="George J."/>
            <person name="Sichtig H."/>
        </authorList>
    </citation>
    <scope>NUCLEOTIDE SEQUENCE [LARGE SCALE GENOMIC DNA]</scope>
    <source>
        <strain evidence="3">FDAARGOS_311</strain>
    </source>
</reference>
<dbReference type="VEuPathDB" id="FungiDB:M747DRAFT_308478"/>
<evidence type="ECO:0000256" key="1">
    <source>
        <dbReference type="SAM" id="Phobius"/>
    </source>
</evidence>
<keyword evidence="1" id="KW-0812">Transmembrane</keyword>
<dbReference type="AlphaFoldDB" id="A0A254U8A3"/>
<protein>
    <submittedName>
        <fullName evidence="2">Uncharacterized protein</fullName>
    </submittedName>
</protein>
<dbReference type="SUPFAM" id="SSF81301">
    <property type="entry name" value="Nucleotidyltransferase"/>
    <property type="match status" value="1"/>
</dbReference>
<dbReference type="Gene3D" id="3.30.460.40">
    <property type="match status" value="1"/>
</dbReference>
<organism evidence="2 3">
    <name type="scientific">Aspergillus niger</name>
    <dbReference type="NCBI Taxonomy" id="5061"/>
    <lineage>
        <taxon>Eukaryota</taxon>
        <taxon>Fungi</taxon>
        <taxon>Dikarya</taxon>
        <taxon>Ascomycota</taxon>
        <taxon>Pezizomycotina</taxon>
        <taxon>Eurotiomycetes</taxon>
        <taxon>Eurotiomycetidae</taxon>
        <taxon>Eurotiales</taxon>
        <taxon>Aspergillaceae</taxon>
        <taxon>Aspergillus</taxon>
        <taxon>Aspergillus subgen. Circumdati</taxon>
    </lineage>
</organism>
<keyword evidence="1" id="KW-1133">Transmembrane helix</keyword>
<comment type="caution">
    <text evidence="2">The sequence shown here is derived from an EMBL/GenBank/DDBJ whole genome shotgun (WGS) entry which is preliminary data.</text>
</comment>
<name>A0A254U8A3_ASPNG</name>
<dbReference type="VEuPathDB" id="FungiDB:ASPNIDRAFT2_1133348"/>
<gene>
    <name evidence="2" type="ORF">CAN33_0019850</name>
</gene>
<dbReference type="VEuPathDB" id="FungiDB:An12g05540"/>
<keyword evidence="1" id="KW-0472">Membrane</keyword>
<evidence type="ECO:0000313" key="3">
    <source>
        <dbReference type="Proteomes" id="UP000197666"/>
    </source>
</evidence>
<evidence type="ECO:0000313" key="2">
    <source>
        <dbReference type="EMBL" id="TPR06125.1"/>
    </source>
</evidence>
<dbReference type="VEuPathDB" id="FungiDB:ATCC64974_36870"/>
<proteinExistence type="predicted"/>
<dbReference type="InterPro" id="IPR043519">
    <property type="entry name" value="NT_sf"/>
</dbReference>
<sequence>MASTYDLVNYDSDEERERHPIVPFPNLASAAFFMAGLLEQAGITYGLMGGLAVAFLGSNRATRDVDMAFQAPGKMRDIWRIVEAEPRLIIPNTKLVSNIVKVFVRTGPNYDGCVNVLHVEVDLIESGYQNSPRELSANRRQISINTTVGMQMIYIIAPVFLMRGKMAAFAARQRLADMEDIQHLVRTYGTEIRAAVDHFDPDTVTTFLEILSPVNHARWKTFFGR</sequence>
<dbReference type="eggNOG" id="ENOG502S9NR">
    <property type="taxonomic scope" value="Eukaryota"/>
</dbReference>
<dbReference type="Proteomes" id="UP000197666">
    <property type="component" value="Unassembled WGS sequence"/>
</dbReference>
<dbReference type="EMBL" id="NKJJ02000010">
    <property type="protein sequence ID" value="TPR06125.1"/>
    <property type="molecule type" value="Genomic_DNA"/>
</dbReference>